<dbReference type="Proteomes" id="UP001201812">
    <property type="component" value="Unassembled WGS sequence"/>
</dbReference>
<keyword evidence="4" id="KW-1185">Reference proteome</keyword>
<reference evidence="3" key="1">
    <citation type="submission" date="2022-01" db="EMBL/GenBank/DDBJ databases">
        <title>Genome Sequence Resource for Two Populations of Ditylenchus destructor, the Migratory Endoparasitic Phytonematode.</title>
        <authorList>
            <person name="Zhang H."/>
            <person name="Lin R."/>
            <person name="Xie B."/>
        </authorList>
    </citation>
    <scope>NUCLEOTIDE SEQUENCE</scope>
    <source>
        <strain evidence="3">BazhouSP</strain>
    </source>
</reference>
<keyword evidence="2" id="KW-0732">Signal</keyword>
<sequence length="166" mass="18144">MCFFQRYISIFLLLCLIIIEAVAQSGGSALGGGGGVEGYWWDRPSQCTYTGGYCVNLRFQQCYGRIDSSVNCPGPENILAVKMRFFQRFLWIPFALTLSLICLQAAAQSMTAQGGGGGGGGYWWDRPSQCTYTGGYCVNLTFQQCYGRIDSSVNCPGPENILCCRG</sequence>
<keyword evidence="1" id="KW-0472">Membrane</keyword>
<evidence type="ECO:0000313" key="3">
    <source>
        <dbReference type="EMBL" id="KAI1700369.1"/>
    </source>
</evidence>
<keyword evidence="1" id="KW-0812">Transmembrane</keyword>
<feature type="transmembrane region" description="Helical" evidence="1">
    <location>
        <begin position="89"/>
        <end position="107"/>
    </location>
</feature>
<proteinExistence type="predicted"/>
<gene>
    <name evidence="3" type="ORF">DdX_16757</name>
</gene>
<feature type="chain" id="PRO_5042167245" evidence="2">
    <location>
        <begin position="24"/>
        <end position="166"/>
    </location>
</feature>
<protein>
    <submittedName>
        <fullName evidence="3">Uncharacterized protein</fullName>
    </submittedName>
</protein>
<dbReference type="AlphaFoldDB" id="A0AAD4MNG7"/>
<organism evidence="3 4">
    <name type="scientific">Ditylenchus destructor</name>
    <dbReference type="NCBI Taxonomy" id="166010"/>
    <lineage>
        <taxon>Eukaryota</taxon>
        <taxon>Metazoa</taxon>
        <taxon>Ecdysozoa</taxon>
        <taxon>Nematoda</taxon>
        <taxon>Chromadorea</taxon>
        <taxon>Rhabditida</taxon>
        <taxon>Tylenchina</taxon>
        <taxon>Tylenchomorpha</taxon>
        <taxon>Sphaerularioidea</taxon>
        <taxon>Anguinidae</taxon>
        <taxon>Anguininae</taxon>
        <taxon>Ditylenchus</taxon>
    </lineage>
</organism>
<name>A0AAD4MNG7_9BILA</name>
<dbReference type="EMBL" id="JAKKPZ010000147">
    <property type="protein sequence ID" value="KAI1700369.1"/>
    <property type="molecule type" value="Genomic_DNA"/>
</dbReference>
<evidence type="ECO:0000313" key="4">
    <source>
        <dbReference type="Proteomes" id="UP001201812"/>
    </source>
</evidence>
<accession>A0AAD4MNG7</accession>
<evidence type="ECO:0000256" key="2">
    <source>
        <dbReference type="SAM" id="SignalP"/>
    </source>
</evidence>
<comment type="caution">
    <text evidence="3">The sequence shown here is derived from an EMBL/GenBank/DDBJ whole genome shotgun (WGS) entry which is preliminary data.</text>
</comment>
<evidence type="ECO:0000256" key="1">
    <source>
        <dbReference type="SAM" id="Phobius"/>
    </source>
</evidence>
<feature type="signal peptide" evidence="2">
    <location>
        <begin position="1"/>
        <end position="23"/>
    </location>
</feature>
<keyword evidence="1" id="KW-1133">Transmembrane helix</keyword>